<name>A0ABX1CPL9_9SPHN</name>
<keyword evidence="4" id="KW-1185">Reference proteome</keyword>
<dbReference type="CDD" id="cd02968">
    <property type="entry name" value="SCO"/>
    <property type="match status" value="1"/>
</dbReference>
<dbReference type="EMBL" id="JAAVJH010000007">
    <property type="protein sequence ID" value="NJR79419.1"/>
    <property type="molecule type" value="Genomic_DNA"/>
</dbReference>
<evidence type="ECO:0000256" key="1">
    <source>
        <dbReference type="ARBA" id="ARBA00010996"/>
    </source>
</evidence>
<reference evidence="3 4" key="1">
    <citation type="submission" date="2020-03" db="EMBL/GenBank/DDBJ databases">
        <authorList>
            <person name="Wang L."/>
            <person name="He N."/>
            <person name="Li Y."/>
            <person name="Fang Y."/>
            <person name="Zhang F."/>
        </authorList>
    </citation>
    <scope>NUCLEOTIDE SEQUENCE [LARGE SCALE GENOMIC DNA]</scope>
    <source>
        <strain evidence="3 4">36D10-4-7</strain>
    </source>
</reference>
<gene>
    <name evidence="3" type="ORF">HBH26_12585</name>
</gene>
<comment type="similarity">
    <text evidence="1">Belongs to the SCO1/2 family.</text>
</comment>
<evidence type="ECO:0000313" key="3">
    <source>
        <dbReference type="EMBL" id="NJR79419.1"/>
    </source>
</evidence>
<sequence length="194" mass="21181">MTFSIDRRAFVAGTSSLLLTSGSAIAGAAVPAARFPIRLHEMPVLDARSRRRGLLIRDFMRDRVTVLNFMFTGCSTICPMQAALLSAAQRLLAREMDARVVFTSVSIAPLTDTPEALVRFADAQRAGRGWHFLRGALDETQRFQEGVDSLAPRVEDHPPVIAIGRAGAPRWSRLYGAPAPDLIAGEARKWLVPA</sequence>
<evidence type="ECO:0000256" key="2">
    <source>
        <dbReference type="SAM" id="SignalP"/>
    </source>
</evidence>
<evidence type="ECO:0000313" key="4">
    <source>
        <dbReference type="Proteomes" id="UP000732399"/>
    </source>
</evidence>
<dbReference type="Proteomes" id="UP000732399">
    <property type="component" value="Unassembled WGS sequence"/>
</dbReference>
<protein>
    <submittedName>
        <fullName evidence="3">SCO family protein</fullName>
    </submittedName>
</protein>
<comment type="caution">
    <text evidence="3">The sequence shown here is derived from an EMBL/GenBank/DDBJ whole genome shotgun (WGS) entry which is preliminary data.</text>
</comment>
<dbReference type="RefSeq" id="WP_168134981.1">
    <property type="nucleotide sequence ID" value="NZ_JAAVJH010000007.1"/>
</dbReference>
<dbReference type="InterPro" id="IPR003782">
    <property type="entry name" value="SCO1/SenC"/>
</dbReference>
<dbReference type="Pfam" id="PF02630">
    <property type="entry name" value="SCO1-SenC"/>
    <property type="match status" value="1"/>
</dbReference>
<dbReference type="SUPFAM" id="SSF52833">
    <property type="entry name" value="Thioredoxin-like"/>
    <property type="match status" value="1"/>
</dbReference>
<feature type="chain" id="PRO_5046875800" evidence="2">
    <location>
        <begin position="27"/>
        <end position="194"/>
    </location>
</feature>
<organism evidence="3 4">
    <name type="scientific">Sphingomonas corticis</name>
    <dbReference type="NCBI Taxonomy" id="2722791"/>
    <lineage>
        <taxon>Bacteria</taxon>
        <taxon>Pseudomonadati</taxon>
        <taxon>Pseudomonadota</taxon>
        <taxon>Alphaproteobacteria</taxon>
        <taxon>Sphingomonadales</taxon>
        <taxon>Sphingomonadaceae</taxon>
        <taxon>Sphingomonas</taxon>
    </lineage>
</organism>
<proteinExistence type="inferred from homology"/>
<dbReference type="Gene3D" id="3.40.30.10">
    <property type="entry name" value="Glutaredoxin"/>
    <property type="match status" value="1"/>
</dbReference>
<keyword evidence="2" id="KW-0732">Signal</keyword>
<dbReference type="InterPro" id="IPR036249">
    <property type="entry name" value="Thioredoxin-like_sf"/>
</dbReference>
<accession>A0ABX1CPL9</accession>
<feature type="signal peptide" evidence="2">
    <location>
        <begin position="1"/>
        <end position="26"/>
    </location>
</feature>